<dbReference type="SUPFAM" id="SSF50978">
    <property type="entry name" value="WD40 repeat-like"/>
    <property type="match status" value="1"/>
</dbReference>
<reference evidence="8 9" key="1">
    <citation type="journal article" date="2014" name="Genome Biol. Evol.">
        <title>The secreted proteins of Achlya hypogyna and Thraustotheca clavata identify the ancestral oomycete secretome and reveal gene acquisitions by horizontal gene transfer.</title>
        <authorList>
            <person name="Misner I."/>
            <person name="Blouin N."/>
            <person name="Leonard G."/>
            <person name="Richards T.A."/>
            <person name="Lane C.E."/>
        </authorList>
    </citation>
    <scope>NUCLEOTIDE SEQUENCE [LARGE SCALE GENOMIC DNA]</scope>
    <source>
        <strain evidence="8 9">ATCC 34112</strain>
    </source>
</reference>
<dbReference type="PROSITE" id="PS50082">
    <property type="entry name" value="WD_REPEATS_2"/>
    <property type="match status" value="1"/>
</dbReference>
<keyword evidence="9" id="KW-1185">Reference proteome</keyword>
<evidence type="ECO:0000256" key="6">
    <source>
        <dbReference type="PROSITE-ProRule" id="PRU00221"/>
    </source>
</evidence>
<feature type="repeat" description="WD" evidence="6">
    <location>
        <begin position="164"/>
        <end position="206"/>
    </location>
</feature>
<dbReference type="SMART" id="SM00320">
    <property type="entry name" value="WD40"/>
    <property type="match status" value="3"/>
</dbReference>
<dbReference type="InterPro" id="IPR001680">
    <property type="entry name" value="WD40_rpt"/>
</dbReference>
<evidence type="ECO:0000256" key="2">
    <source>
        <dbReference type="ARBA" id="ARBA00022574"/>
    </source>
</evidence>
<evidence type="ECO:0000313" key="8">
    <source>
        <dbReference type="EMBL" id="OQS04512.1"/>
    </source>
</evidence>
<name>A0A1W0A2K7_9STRA</name>
<dbReference type="GO" id="GO:0005634">
    <property type="term" value="C:nucleus"/>
    <property type="evidence" value="ECO:0007669"/>
    <property type="project" value="UniProtKB-SubCell"/>
</dbReference>
<proteinExistence type="predicted"/>
<keyword evidence="4" id="KW-0677">Repeat</keyword>
<evidence type="ECO:0000256" key="3">
    <source>
        <dbReference type="ARBA" id="ARBA00022694"/>
    </source>
</evidence>
<dbReference type="InterPro" id="IPR015943">
    <property type="entry name" value="WD40/YVTN_repeat-like_dom_sf"/>
</dbReference>
<dbReference type="Gene3D" id="2.130.10.10">
    <property type="entry name" value="YVTN repeat-like/Quinoprotein amine dehydrogenase"/>
    <property type="match status" value="1"/>
</dbReference>
<dbReference type="Pfam" id="PF00400">
    <property type="entry name" value="WD40"/>
    <property type="match status" value="1"/>
</dbReference>
<feature type="compositionally biased region" description="Basic residues" evidence="7">
    <location>
        <begin position="348"/>
        <end position="357"/>
    </location>
</feature>
<dbReference type="GO" id="GO:0043527">
    <property type="term" value="C:tRNA methyltransferase complex"/>
    <property type="evidence" value="ECO:0007669"/>
    <property type="project" value="TreeGrafter"/>
</dbReference>
<evidence type="ECO:0000256" key="7">
    <source>
        <dbReference type="SAM" id="MobiDB-lite"/>
    </source>
</evidence>
<dbReference type="AlphaFoldDB" id="A0A1W0A2K7"/>
<evidence type="ECO:0000256" key="1">
    <source>
        <dbReference type="ARBA" id="ARBA00004123"/>
    </source>
</evidence>
<keyword evidence="3" id="KW-0819">tRNA processing</keyword>
<dbReference type="OrthoDB" id="371245at2759"/>
<organism evidence="8 9">
    <name type="scientific">Thraustotheca clavata</name>
    <dbReference type="NCBI Taxonomy" id="74557"/>
    <lineage>
        <taxon>Eukaryota</taxon>
        <taxon>Sar</taxon>
        <taxon>Stramenopiles</taxon>
        <taxon>Oomycota</taxon>
        <taxon>Saprolegniomycetes</taxon>
        <taxon>Saprolegniales</taxon>
        <taxon>Achlyaceae</taxon>
        <taxon>Thraustotheca</taxon>
    </lineage>
</organism>
<evidence type="ECO:0000256" key="5">
    <source>
        <dbReference type="ARBA" id="ARBA00023242"/>
    </source>
</evidence>
<accession>A0A1W0A2K7</accession>
<dbReference type="Proteomes" id="UP000243217">
    <property type="component" value="Unassembled WGS sequence"/>
</dbReference>
<dbReference type="PANTHER" id="PTHR16288">
    <property type="entry name" value="WD40 REPEAT PROTEIN 4"/>
    <property type="match status" value="1"/>
</dbReference>
<dbReference type="GO" id="GO:0006400">
    <property type="term" value="P:tRNA modification"/>
    <property type="evidence" value="ECO:0007669"/>
    <property type="project" value="TreeGrafter"/>
</dbReference>
<keyword evidence="2 6" id="KW-0853">WD repeat</keyword>
<dbReference type="InterPro" id="IPR028884">
    <property type="entry name" value="Trm82"/>
</dbReference>
<dbReference type="PANTHER" id="PTHR16288:SF0">
    <property type="entry name" value="TRNA (GUANINE-N(7)-)-METHYLTRANSFERASE NON-CATALYTIC SUBUNIT WDR4"/>
    <property type="match status" value="1"/>
</dbReference>
<evidence type="ECO:0000313" key="9">
    <source>
        <dbReference type="Proteomes" id="UP000243217"/>
    </source>
</evidence>
<protein>
    <submittedName>
        <fullName evidence="8">Uncharacterized protein</fullName>
    </submittedName>
</protein>
<dbReference type="EMBL" id="JNBS01000603">
    <property type="protein sequence ID" value="OQS04512.1"/>
    <property type="molecule type" value="Genomic_DNA"/>
</dbReference>
<dbReference type="InterPro" id="IPR036322">
    <property type="entry name" value="WD40_repeat_dom_sf"/>
</dbReference>
<feature type="region of interest" description="Disordered" evidence="7">
    <location>
        <begin position="323"/>
        <end position="357"/>
    </location>
</feature>
<dbReference type="GO" id="GO:0005829">
    <property type="term" value="C:cytosol"/>
    <property type="evidence" value="ECO:0007669"/>
    <property type="project" value="TreeGrafter"/>
</dbReference>
<sequence>MLLTAKKSLVASAYGEAIFIYNGASSFVIKAASQVVAMTLNNEATLLICVTQDKKLIVYEMNSTRGEIVASREVPRNTTSLVAATYQHDGNVNEAILIAGNAGEVNAYPLPDVNGNEKSLLQHTTSIITDVSMSTNGKYLLSADRDEKIRISNFPATTLVQSYCLGHRQCVRKIAVSVATPSLFVSVGLDDALNLWNIETGALIHSLELPASETKQCGLSVCPITNRIALVRNSEKIVRFFAIQNEKLVGLDLNLNISSDAQPTNVLFNESGHLFVGFKQTPFLLHFDMTSETHVLKKIAGFEAFAQIAKTIVLAYIALGDEAEDDGDSDDGELRKKKVKVSNWKSKMPGHKSKTQE</sequence>
<evidence type="ECO:0000256" key="4">
    <source>
        <dbReference type="ARBA" id="ARBA00022737"/>
    </source>
</evidence>
<comment type="subcellular location">
    <subcellularLocation>
        <location evidence="1">Nucleus</location>
    </subcellularLocation>
</comment>
<comment type="caution">
    <text evidence="8">The sequence shown here is derived from an EMBL/GenBank/DDBJ whole genome shotgun (WGS) entry which is preliminary data.</text>
</comment>
<dbReference type="GO" id="GO:0036265">
    <property type="term" value="P:RNA (guanine-N7)-methylation"/>
    <property type="evidence" value="ECO:0007669"/>
    <property type="project" value="InterPro"/>
</dbReference>
<keyword evidence="5" id="KW-0539">Nucleus</keyword>
<dbReference type="STRING" id="74557.A0A1W0A2K7"/>
<gene>
    <name evidence="8" type="ORF">THRCLA_03263</name>
</gene>